<dbReference type="AlphaFoldDB" id="A0A1I7VZZ4"/>
<accession>A0A1I7VZZ4</accession>
<reference evidence="1 2" key="1">
    <citation type="submission" date="2012-04" db="EMBL/GenBank/DDBJ databases">
        <title>The Genome Sequence of Loa loa.</title>
        <authorList>
            <consortium name="The Broad Institute Genome Sequencing Platform"/>
            <consortium name="Broad Institute Genome Sequencing Center for Infectious Disease"/>
            <person name="Nutman T.B."/>
            <person name="Fink D.L."/>
            <person name="Russ C."/>
            <person name="Young S."/>
            <person name="Zeng Q."/>
            <person name="Gargeya S."/>
            <person name="Alvarado L."/>
            <person name="Berlin A."/>
            <person name="Chapman S.B."/>
            <person name="Chen Z."/>
            <person name="Freedman E."/>
            <person name="Gellesch M."/>
            <person name="Goldberg J."/>
            <person name="Griggs A."/>
            <person name="Gujja S."/>
            <person name="Heilman E.R."/>
            <person name="Heiman D."/>
            <person name="Howarth C."/>
            <person name="Mehta T."/>
            <person name="Neiman D."/>
            <person name="Pearson M."/>
            <person name="Roberts A."/>
            <person name="Saif S."/>
            <person name="Shea T."/>
            <person name="Shenoy N."/>
            <person name="Sisk P."/>
            <person name="Stolte C."/>
            <person name="Sykes S."/>
            <person name="White J."/>
            <person name="Yandava C."/>
            <person name="Haas B."/>
            <person name="Henn M.R."/>
            <person name="Nusbaum C."/>
            <person name="Birren B."/>
        </authorList>
    </citation>
    <scope>NUCLEOTIDE SEQUENCE [LARGE SCALE GENOMIC DNA]</scope>
</reference>
<reference evidence="3" key="2">
    <citation type="submission" date="2016-11" db="UniProtKB">
        <authorList>
            <consortium name="WormBaseParasite"/>
        </authorList>
    </citation>
    <scope>IDENTIFICATION</scope>
</reference>
<organism evidence="2 3">
    <name type="scientific">Loa loa</name>
    <name type="common">Eye worm</name>
    <name type="synonym">Filaria loa</name>
    <dbReference type="NCBI Taxonomy" id="7209"/>
    <lineage>
        <taxon>Eukaryota</taxon>
        <taxon>Metazoa</taxon>
        <taxon>Ecdysozoa</taxon>
        <taxon>Nematoda</taxon>
        <taxon>Chromadorea</taxon>
        <taxon>Rhabditida</taxon>
        <taxon>Spirurina</taxon>
        <taxon>Spiruromorpha</taxon>
        <taxon>Filarioidea</taxon>
        <taxon>Onchocercidae</taxon>
        <taxon>Loa</taxon>
    </lineage>
</organism>
<evidence type="ECO:0000313" key="3">
    <source>
        <dbReference type="WBParaSite" id="EN70_814"/>
    </source>
</evidence>
<dbReference type="Proteomes" id="UP000095285">
    <property type="component" value="Unassembled WGS sequence"/>
</dbReference>
<dbReference type="KEGG" id="loa:LOAG_05883"/>
<name>A0A1I7VZZ4_LOALO</name>
<evidence type="ECO:0000313" key="2">
    <source>
        <dbReference type="Proteomes" id="UP000095285"/>
    </source>
</evidence>
<proteinExistence type="predicted"/>
<dbReference type="GeneID" id="9943296"/>
<dbReference type="EMBL" id="JH712376">
    <property type="protein sequence ID" value="EFO22599.2"/>
    <property type="molecule type" value="Genomic_DNA"/>
</dbReference>
<keyword evidence="2" id="KW-1185">Reference proteome</keyword>
<sequence length="165" mass="19296">MVSAKHAIGQANPKPKVIFQKLASWLKTLSPPNSKIYRQIIPTASFLLRFQLHNKQLVLFGIHAPTLQTDPKERDKFYIDQHRLIQKVPADGNPRATTHYYKYYLPAEGQFKDNVDAFSTLSADFRVWWRWSLTYVLVCQRNVQDIHHTHVMHSRMPNRSPSRAM</sequence>
<gene>
    <name evidence="1 3" type="ORF">LOAG_05883</name>
</gene>
<dbReference type="InParanoid" id="A0A1I7VZZ4"/>
<dbReference type="RefSeq" id="XP_020302723.1">
    <property type="nucleotide sequence ID" value="XM_020447000.1"/>
</dbReference>
<dbReference type="WBParaSite" id="EN70_814">
    <property type="protein sequence ID" value="EN70_814"/>
    <property type="gene ID" value="EN70_814"/>
</dbReference>
<protein>
    <submittedName>
        <fullName evidence="1 3">Uncharacterized protein</fullName>
    </submittedName>
</protein>
<accession>A0A1S0TZA6</accession>
<dbReference type="CTD" id="9943296"/>
<evidence type="ECO:0000313" key="1">
    <source>
        <dbReference type="EMBL" id="EFO22599.2"/>
    </source>
</evidence>